<dbReference type="SUPFAM" id="SSF53474">
    <property type="entry name" value="alpha/beta-Hydrolases"/>
    <property type="match status" value="1"/>
</dbReference>
<evidence type="ECO:0000313" key="4">
    <source>
        <dbReference type="Proteomes" id="UP001303946"/>
    </source>
</evidence>
<sequence>MTTLTARLLRLLLTVMLACATHAHAADGYTATRYPIVLVHGLFGFHTIGPLDYFHGIADALREGGATVYAPAVSAANLSEVRGEQLLQELLALKAAYGHEKFHLIGHSHGGPTARYVAAVAPELVASVTTIGSPHTGSKTADAMKDLSRSSSVPAWLANTLSGALSWLAGQPSLPQDALGALASLDSAGAAVFNRRFPQAMPFTPCGEGAAVVNGVHYFSMSGTRVTTNALDASDAVLAITSRDFGDEPNDGLVGRCSSHWGTVLRDDYEWNHLDEVNQALGLRAPLSPDPLAVYRLHANRLRKLGL</sequence>
<dbReference type="InterPro" id="IPR029058">
    <property type="entry name" value="AB_hydrolase_fold"/>
</dbReference>
<evidence type="ECO:0000256" key="1">
    <source>
        <dbReference type="SAM" id="SignalP"/>
    </source>
</evidence>
<feature type="signal peptide" evidence="1">
    <location>
        <begin position="1"/>
        <end position="25"/>
    </location>
</feature>
<dbReference type="InterPro" id="IPR000073">
    <property type="entry name" value="AB_hydrolase_1"/>
</dbReference>
<keyword evidence="1" id="KW-0732">Signal</keyword>
<evidence type="ECO:0000313" key="3">
    <source>
        <dbReference type="EMBL" id="WOB08752.1"/>
    </source>
</evidence>
<proteinExistence type="predicted"/>
<dbReference type="Gene3D" id="3.40.50.1820">
    <property type="entry name" value="alpha/beta hydrolase"/>
    <property type="match status" value="1"/>
</dbReference>
<keyword evidence="4" id="KW-1185">Reference proteome</keyword>
<dbReference type="Pfam" id="PF00561">
    <property type="entry name" value="Abhydrolase_1"/>
    <property type="match status" value="1"/>
</dbReference>
<protein>
    <submittedName>
        <fullName evidence="3">Triacylglycerol lipase</fullName>
    </submittedName>
</protein>
<dbReference type="Proteomes" id="UP001303946">
    <property type="component" value="Chromosome"/>
</dbReference>
<feature type="chain" id="PRO_5047235260" evidence="1">
    <location>
        <begin position="26"/>
        <end position="307"/>
    </location>
</feature>
<organism evidence="3 4">
    <name type="scientific">Piscinibacter gummiphilus</name>
    <dbReference type="NCBI Taxonomy" id="946333"/>
    <lineage>
        <taxon>Bacteria</taxon>
        <taxon>Pseudomonadati</taxon>
        <taxon>Pseudomonadota</taxon>
        <taxon>Betaproteobacteria</taxon>
        <taxon>Burkholderiales</taxon>
        <taxon>Sphaerotilaceae</taxon>
        <taxon>Piscinibacter</taxon>
    </lineage>
</organism>
<dbReference type="EMBL" id="CP136336">
    <property type="protein sequence ID" value="WOB08752.1"/>
    <property type="molecule type" value="Genomic_DNA"/>
</dbReference>
<name>A0ABZ0CUU6_9BURK</name>
<gene>
    <name evidence="3" type="ORF">RXV79_01540</name>
</gene>
<feature type="domain" description="AB hydrolase-1" evidence="2">
    <location>
        <begin position="34"/>
        <end position="147"/>
    </location>
</feature>
<evidence type="ECO:0000259" key="2">
    <source>
        <dbReference type="Pfam" id="PF00561"/>
    </source>
</evidence>
<dbReference type="RefSeq" id="WP_316701596.1">
    <property type="nucleotide sequence ID" value="NZ_CP136336.1"/>
</dbReference>
<accession>A0ABZ0CUU6</accession>
<reference evidence="3 4" key="1">
    <citation type="submission" date="2023-10" db="EMBL/GenBank/DDBJ databases">
        <title>Bacteria for the degradation of biodegradable plastic PBAT(Polybutylene adipate terephthalate).</title>
        <authorList>
            <person name="Weon H.-Y."/>
            <person name="Yeon J."/>
        </authorList>
    </citation>
    <scope>NUCLEOTIDE SEQUENCE [LARGE SCALE GENOMIC DNA]</scope>
    <source>
        <strain evidence="3 4">SBD 7-3</strain>
    </source>
</reference>